<evidence type="ECO:0000256" key="2">
    <source>
        <dbReference type="ARBA" id="ARBA00022448"/>
    </source>
</evidence>
<evidence type="ECO:0000256" key="3">
    <source>
        <dbReference type="ARBA" id="ARBA00022475"/>
    </source>
</evidence>
<evidence type="ECO:0000256" key="4">
    <source>
        <dbReference type="ARBA" id="ARBA00022692"/>
    </source>
</evidence>
<feature type="transmembrane region" description="Helical" evidence="7">
    <location>
        <begin position="268"/>
        <end position="286"/>
    </location>
</feature>
<evidence type="ECO:0000256" key="5">
    <source>
        <dbReference type="ARBA" id="ARBA00022989"/>
    </source>
</evidence>
<feature type="transmembrane region" description="Helical" evidence="7">
    <location>
        <begin position="96"/>
        <end position="117"/>
    </location>
</feature>
<dbReference type="InterPro" id="IPR020846">
    <property type="entry name" value="MFS_dom"/>
</dbReference>
<feature type="transmembrane region" description="Helical" evidence="7">
    <location>
        <begin position="235"/>
        <end position="256"/>
    </location>
</feature>
<dbReference type="AlphaFoldDB" id="A0A7G5BYJ0"/>
<dbReference type="InterPro" id="IPR036259">
    <property type="entry name" value="MFS_trans_sf"/>
</dbReference>
<organism evidence="9 10">
    <name type="scientific">Cohnella cholangitidis</name>
    <dbReference type="NCBI Taxonomy" id="2598458"/>
    <lineage>
        <taxon>Bacteria</taxon>
        <taxon>Bacillati</taxon>
        <taxon>Bacillota</taxon>
        <taxon>Bacilli</taxon>
        <taxon>Bacillales</taxon>
        <taxon>Paenibacillaceae</taxon>
        <taxon>Cohnella</taxon>
    </lineage>
</organism>
<feature type="domain" description="Major facilitator superfamily (MFS) profile" evidence="8">
    <location>
        <begin position="5"/>
        <end position="381"/>
    </location>
</feature>
<dbReference type="Pfam" id="PF07690">
    <property type="entry name" value="MFS_1"/>
    <property type="match status" value="1"/>
</dbReference>
<keyword evidence="2" id="KW-0813">Transport</keyword>
<feature type="transmembrane region" description="Helical" evidence="7">
    <location>
        <begin position="359"/>
        <end position="377"/>
    </location>
</feature>
<evidence type="ECO:0000313" key="9">
    <source>
        <dbReference type="EMBL" id="QMV42024.1"/>
    </source>
</evidence>
<dbReference type="GO" id="GO:0022857">
    <property type="term" value="F:transmembrane transporter activity"/>
    <property type="evidence" value="ECO:0007669"/>
    <property type="project" value="InterPro"/>
</dbReference>
<feature type="transmembrane region" description="Helical" evidence="7">
    <location>
        <begin position="292"/>
        <end position="311"/>
    </location>
</feature>
<dbReference type="PANTHER" id="PTHR43124">
    <property type="entry name" value="PURINE EFFLUX PUMP PBUE"/>
    <property type="match status" value="1"/>
</dbReference>
<sequence>MNRLSIYVLALGVFVTATAELVVSGILRMIAEDLNVSIALAGQLVTAYSLAFAVGTPIIVSLTSRMERRKVLVGSLVAFILGCLACSVSSDITVLMISRMLLGVSSGVYLVVAFGTAAKIVPAEKLGGAIGTIVLGFSSAMILGVPIGIVITKWLNWHAIFMILGLLSLLITLVVMRRLPEIEGDEPVTYRQQFKVLGSAVIVSGLLLTFFRESGNSVLFTYLTPYITDILQMKASNISVVMLVFGIFGAVGARLGGYGVDRWGASRLIAFSIIVHAATLALLPLFSEFLGVGLALIALMIFSMFVAGPAIQTYFIQQAPRSANLVLSINTSIIHLGLAAGAGAGGAMINAAATPQYNPWLACVVVLLGLASAIVSFSSGRKATG</sequence>
<keyword evidence="4 7" id="KW-0812">Transmembrane</keyword>
<accession>A0A7G5BYJ0</accession>
<dbReference type="InterPro" id="IPR011701">
    <property type="entry name" value="MFS"/>
</dbReference>
<dbReference type="SUPFAM" id="SSF103473">
    <property type="entry name" value="MFS general substrate transporter"/>
    <property type="match status" value="1"/>
</dbReference>
<dbReference type="PROSITE" id="PS50850">
    <property type="entry name" value="MFS"/>
    <property type="match status" value="1"/>
</dbReference>
<name>A0A7G5BYJ0_9BACL</name>
<gene>
    <name evidence="9" type="ORF">FPL14_13075</name>
</gene>
<dbReference type="EMBL" id="CP041969">
    <property type="protein sequence ID" value="QMV42024.1"/>
    <property type="molecule type" value="Genomic_DNA"/>
</dbReference>
<keyword evidence="10" id="KW-1185">Reference proteome</keyword>
<keyword evidence="3" id="KW-1003">Cell membrane</keyword>
<dbReference type="Proteomes" id="UP000515679">
    <property type="component" value="Chromosome"/>
</dbReference>
<dbReference type="GO" id="GO:0005886">
    <property type="term" value="C:plasma membrane"/>
    <property type="evidence" value="ECO:0007669"/>
    <property type="project" value="UniProtKB-SubCell"/>
</dbReference>
<dbReference type="Gene3D" id="1.20.1250.20">
    <property type="entry name" value="MFS general substrate transporter like domains"/>
    <property type="match status" value="2"/>
</dbReference>
<dbReference type="InterPro" id="IPR050189">
    <property type="entry name" value="MFS_Efflux_Transporters"/>
</dbReference>
<evidence type="ECO:0000256" key="6">
    <source>
        <dbReference type="ARBA" id="ARBA00023136"/>
    </source>
</evidence>
<keyword evidence="5 7" id="KW-1133">Transmembrane helix</keyword>
<comment type="subcellular location">
    <subcellularLocation>
        <location evidence="1">Cell membrane</location>
        <topology evidence="1">Multi-pass membrane protein</topology>
    </subcellularLocation>
</comment>
<dbReference type="PANTHER" id="PTHR43124:SF10">
    <property type="entry name" value="PURINE EFFLUX PUMP PBUE"/>
    <property type="match status" value="1"/>
</dbReference>
<evidence type="ECO:0000259" key="8">
    <source>
        <dbReference type="PROSITE" id="PS50850"/>
    </source>
</evidence>
<dbReference type="CDD" id="cd17324">
    <property type="entry name" value="MFS_NepI_like"/>
    <property type="match status" value="1"/>
</dbReference>
<feature type="transmembrane region" description="Helical" evidence="7">
    <location>
        <begin position="157"/>
        <end position="176"/>
    </location>
</feature>
<feature type="transmembrane region" description="Helical" evidence="7">
    <location>
        <begin position="71"/>
        <end position="90"/>
    </location>
</feature>
<keyword evidence="6 7" id="KW-0472">Membrane</keyword>
<proteinExistence type="predicted"/>
<feature type="transmembrane region" description="Helical" evidence="7">
    <location>
        <begin position="129"/>
        <end position="151"/>
    </location>
</feature>
<evidence type="ECO:0000256" key="1">
    <source>
        <dbReference type="ARBA" id="ARBA00004651"/>
    </source>
</evidence>
<evidence type="ECO:0000313" key="10">
    <source>
        <dbReference type="Proteomes" id="UP000515679"/>
    </source>
</evidence>
<dbReference type="RefSeq" id="WP_182303425.1">
    <property type="nucleotide sequence ID" value="NZ_CP041969.1"/>
</dbReference>
<reference evidence="9 10" key="1">
    <citation type="submission" date="2019-07" db="EMBL/GenBank/DDBJ databases">
        <authorList>
            <person name="Kim J.K."/>
            <person name="Cheong H.-M."/>
            <person name="Choi Y."/>
            <person name="Hwang K.J."/>
            <person name="Lee S."/>
            <person name="Choi C."/>
        </authorList>
    </citation>
    <scope>NUCLEOTIDE SEQUENCE [LARGE SCALE GENOMIC DNA]</scope>
    <source>
        <strain evidence="9 10">KS 22</strain>
    </source>
</reference>
<feature type="transmembrane region" description="Helical" evidence="7">
    <location>
        <begin position="332"/>
        <end position="353"/>
    </location>
</feature>
<protein>
    <submittedName>
        <fullName evidence="9">MFS transporter</fullName>
    </submittedName>
</protein>
<feature type="transmembrane region" description="Helical" evidence="7">
    <location>
        <begin position="196"/>
        <end position="215"/>
    </location>
</feature>
<dbReference type="KEGG" id="cchl:FPL14_13075"/>
<feature type="transmembrane region" description="Helical" evidence="7">
    <location>
        <begin position="35"/>
        <end position="59"/>
    </location>
</feature>
<evidence type="ECO:0000256" key="7">
    <source>
        <dbReference type="SAM" id="Phobius"/>
    </source>
</evidence>